<dbReference type="AlphaFoldDB" id="A0A4P9YNI2"/>
<dbReference type="Proteomes" id="UP000281549">
    <property type="component" value="Unassembled WGS sequence"/>
</dbReference>
<gene>
    <name evidence="2" type="ORF">ROZALSC1DRAFT_27330</name>
</gene>
<feature type="region of interest" description="Disordered" evidence="1">
    <location>
        <begin position="78"/>
        <end position="128"/>
    </location>
</feature>
<sequence length="282" mass="33265">MSRPSFSQQPSSNKLLEVKNKIAARKTAVAHDFTSYCGDFNNVQWNSVWAESINKEDNYRLYYKDKWGFMLEQEKQWEMTNQGKPMSRPPSSSTKKEASQRPRTSGFVGHRPMSSKRNTKDKNTSLKDKVSANTNYEEYKEYLESILEEANENTLKRLFPDRPTSSFSRVMHNPSQEYFTHRKESLRKWNVKTPASQDIDSIQNYSNETKLVETTWTTESRQNYQNPYQTDILHNESNFDSHNLQNEKVVSRPKQRNTCNSTYGKFHFQYSRVAELQQKLKY</sequence>
<reference evidence="3" key="1">
    <citation type="journal article" date="2018" name="Nat. Microbiol.">
        <title>Leveraging single-cell genomics to expand the fungal tree of life.</title>
        <authorList>
            <person name="Ahrendt S.R."/>
            <person name="Quandt C.A."/>
            <person name="Ciobanu D."/>
            <person name="Clum A."/>
            <person name="Salamov A."/>
            <person name="Andreopoulos B."/>
            <person name="Cheng J.F."/>
            <person name="Woyke T."/>
            <person name="Pelin A."/>
            <person name="Henrissat B."/>
            <person name="Reynolds N.K."/>
            <person name="Benny G.L."/>
            <person name="Smith M.E."/>
            <person name="James T.Y."/>
            <person name="Grigoriev I.V."/>
        </authorList>
    </citation>
    <scope>NUCLEOTIDE SEQUENCE [LARGE SCALE GENOMIC DNA]</scope>
    <source>
        <strain evidence="3">CSF55</strain>
    </source>
</reference>
<evidence type="ECO:0000313" key="2">
    <source>
        <dbReference type="EMBL" id="RKP21257.1"/>
    </source>
</evidence>
<protein>
    <submittedName>
        <fullName evidence="2">Uncharacterized protein</fullName>
    </submittedName>
</protein>
<name>A0A4P9YNI2_ROZAC</name>
<evidence type="ECO:0000313" key="3">
    <source>
        <dbReference type="Proteomes" id="UP000281549"/>
    </source>
</evidence>
<evidence type="ECO:0000256" key="1">
    <source>
        <dbReference type="SAM" id="MobiDB-lite"/>
    </source>
</evidence>
<proteinExistence type="predicted"/>
<dbReference type="EMBL" id="ML004973">
    <property type="protein sequence ID" value="RKP21257.1"/>
    <property type="molecule type" value="Genomic_DNA"/>
</dbReference>
<feature type="compositionally biased region" description="Basic and acidic residues" evidence="1">
    <location>
        <begin position="118"/>
        <end position="128"/>
    </location>
</feature>
<feature type="compositionally biased region" description="Polar residues" evidence="1">
    <location>
        <begin position="78"/>
        <end position="93"/>
    </location>
</feature>
<accession>A0A4P9YNI2</accession>
<organism evidence="2 3">
    <name type="scientific">Rozella allomycis (strain CSF55)</name>
    <dbReference type="NCBI Taxonomy" id="988480"/>
    <lineage>
        <taxon>Eukaryota</taxon>
        <taxon>Fungi</taxon>
        <taxon>Fungi incertae sedis</taxon>
        <taxon>Cryptomycota</taxon>
        <taxon>Cryptomycota incertae sedis</taxon>
        <taxon>Rozella</taxon>
    </lineage>
</organism>